<feature type="transmembrane region" description="Helical" evidence="9">
    <location>
        <begin position="135"/>
        <end position="158"/>
    </location>
</feature>
<evidence type="ECO:0000256" key="3">
    <source>
        <dbReference type="ARBA" id="ARBA00022475"/>
    </source>
</evidence>
<dbReference type="GO" id="GO:0022857">
    <property type="term" value="F:transmembrane transporter activity"/>
    <property type="evidence" value="ECO:0007669"/>
    <property type="project" value="InterPro"/>
</dbReference>
<evidence type="ECO:0000256" key="7">
    <source>
        <dbReference type="ARBA" id="ARBA00023136"/>
    </source>
</evidence>
<dbReference type="InterPro" id="IPR001851">
    <property type="entry name" value="ABC_transp_permease"/>
</dbReference>
<dbReference type="PANTHER" id="PTHR11795:SF451">
    <property type="entry name" value="ABC TRANSPORTER PERMEASE PROTEIN"/>
    <property type="match status" value="1"/>
</dbReference>
<feature type="transmembrane region" description="Helical" evidence="9">
    <location>
        <begin position="93"/>
        <end position="115"/>
    </location>
</feature>
<dbReference type="AlphaFoldDB" id="A0A7G7MLT9"/>
<evidence type="ECO:0000256" key="9">
    <source>
        <dbReference type="SAM" id="Phobius"/>
    </source>
</evidence>
<keyword evidence="6 9" id="KW-1133">Transmembrane helix</keyword>
<keyword evidence="2" id="KW-0813">Transport</keyword>
<dbReference type="GO" id="GO:0005886">
    <property type="term" value="C:plasma membrane"/>
    <property type="evidence" value="ECO:0007669"/>
    <property type="project" value="UniProtKB-SubCell"/>
</dbReference>
<evidence type="ECO:0000313" key="11">
    <source>
        <dbReference type="Proteomes" id="UP000515728"/>
    </source>
</evidence>
<feature type="transmembrane region" description="Helical" evidence="9">
    <location>
        <begin position="271"/>
        <end position="294"/>
    </location>
</feature>
<keyword evidence="4 9" id="KW-0812">Transmembrane</keyword>
<reference evidence="10 11" key="1">
    <citation type="submission" date="2020-08" db="EMBL/GenBank/DDBJ databases">
        <authorList>
            <person name="Mo P."/>
        </authorList>
    </citation>
    <scope>NUCLEOTIDE SEQUENCE [LARGE SCALE GENOMIC DNA]</scope>
    <source>
        <strain evidence="10 11">CGMCC 4.1532</strain>
    </source>
</reference>
<keyword evidence="11" id="KW-1185">Reference proteome</keyword>
<gene>
    <name evidence="10" type="ORF">H6H00_07380</name>
</gene>
<dbReference type="CDD" id="cd06582">
    <property type="entry name" value="TM_PBP1_LivH_like"/>
    <property type="match status" value="1"/>
</dbReference>
<keyword evidence="3" id="KW-1003">Cell membrane</keyword>
<protein>
    <submittedName>
        <fullName evidence="10">Branched-chain amino acid ABC transporter permease</fullName>
    </submittedName>
</protein>
<feature type="transmembrane region" description="Helical" evidence="9">
    <location>
        <begin position="243"/>
        <end position="265"/>
    </location>
</feature>
<evidence type="ECO:0000256" key="5">
    <source>
        <dbReference type="ARBA" id="ARBA00022970"/>
    </source>
</evidence>
<proteinExistence type="inferred from homology"/>
<sequence length="296" mass="30350">MEIFLTRLFSGFAAGSVYALIALTLVIVFRSSGTINFAQGEFALFTTYLAWWLNQLGLPLLAALPVVVLVGFGMGAATERFLISPISARSEMGVLIVSLGLFTALNGLSGLLWGSDDKPFRGVLPAGSFEIGGALLPYDVVGLMLVLVAVVVAVHLLLTRTPLGLSMRAVATNRESAALSGVDVGRVLMSGWGLAAAIGALAGVLLTPVLPPNQLSLATMFTVLIYGAAAALLGGLDSIRGAVVGGLALGVAQAMIGGYLGAVGAEMKLTIAFLIIVGILVVRPAGLFGTRGVVRV</sequence>
<feature type="transmembrane region" description="Helical" evidence="9">
    <location>
        <begin position="12"/>
        <end position="29"/>
    </location>
</feature>
<keyword evidence="7 9" id="KW-0472">Membrane</keyword>
<dbReference type="RefSeq" id="WP_185720576.1">
    <property type="nucleotide sequence ID" value="NZ_BAAAWI010000001.1"/>
</dbReference>
<dbReference type="Pfam" id="PF02653">
    <property type="entry name" value="BPD_transp_2"/>
    <property type="match status" value="1"/>
</dbReference>
<dbReference type="EMBL" id="CP060131">
    <property type="protein sequence ID" value="QNG53750.1"/>
    <property type="molecule type" value="Genomic_DNA"/>
</dbReference>
<organism evidence="10 11">
    <name type="scientific">Pseudonocardia petroleophila</name>
    <dbReference type="NCBI Taxonomy" id="37331"/>
    <lineage>
        <taxon>Bacteria</taxon>
        <taxon>Bacillati</taxon>
        <taxon>Actinomycetota</taxon>
        <taxon>Actinomycetes</taxon>
        <taxon>Pseudonocardiales</taxon>
        <taxon>Pseudonocardiaceae</taxon>
        <taxon>Pseudonocardia</taxon>
    </lineage>
</organism>
<dbReference type="InterPro" id="IPR052157">
    <property type="entry name" value="BCAA_transport_permease"/>
</dbReference>
<feature type="transmembrane region" description="Helical" evidence="9">
    <location>
        <begin position="187"/>
        <end position="209"/>
    </location>
</feature>
<comment type="subcellular location">
    <subcellularLocation>
        <location evidence="1">Cell membrane</location>
        <topology evidence="1">Multi-pass membrane protein</topology>
    </subcellularLocation>
</comment>
<accession>A0A7G7MLT9</accession>
<evidence type="ECO:0000256" key="6">
    <source>
        <dbReference type="ARBA" id="ARBA00022989"/>
    </source>
</evidence>
<name>A0A7G7MLT9_9PSEU</name>
<dbReference type="GO" id="GO:0006865">
    <property type="term" value="P:amino acid transport"/>
    <property type="evidence" value="ECO:0007669"/>
    <property type="project" value="UniProtKB-KW"/>
</dbReference>
<dbReference type="Proteomes" id="UP000515728">
    <property type="component" value="Chromosome"/>
</dbReference>
<feature type="transmembrane region" description="Helical" evidence="9">
    <location>
        <begin position="49"/>
        <end position="72"/>
    </location>
</feature>
<dbReference type="PANTHER" id="PTHR11795">
    <property type="entry name" value="BRANCHED-CHAIN AMINO ACID TRANSPORT SYSTEM PERMEASE PROTEIN LIVH"/>
    <property type="match status" value="1"/>
</dbReference>
<evidence type="ECO:0000256" key="4">
    <source>
        <dbReference type="ARBA" id="ARBA00022692"/>
    </source>
</evidence>
<keyword evidence="5" id="KW-0029">Amino-acid transport</keyword>
<evidence type="ECO:0000313" key="10">
    <source>
        <dbReference type="EMBL" id="QNG53750.1"/>
    </source>
</evidence>
<dbReference type="KEGG" id="ppel:H6H00_07380"/>
<feature type="transmembrane region" description="Helical" evidence="9">
    <location>
        <begin position="215"/>
        <end position="236"/>
    </location>
</feature>
<evidence type="ECO:0000256" key="2">
    <source>
        <dbReference type="ARBA" id="ARBA00022448"/>
    </source>
</evidence>
<evidence type="ECO:0000256" key="8">
    <source>
        <dbReference type="ARBA" id="ARBA00037998"/>
    </source>
</evidence>
<evidence type="ECO:0000256" key="1">
    <source>
        <dbReference type="ARBA" id="ARBA00004651"/>
    </source>
</evidence>
<comment type="similarity">
    <text evidence="8">Belongs to the binding-protein-dependent transport system permease family. LivHM subfamily.</text>
</comment>